<evidence type="ECO:0000259" key="1">
    <source>
        <dbReference type="SMART" id="SM00563"/>
    </source>
</evidence>
<sequence length="311" mass="34040">MGIARAVTIILSVVLVTIAGAIPLIPAAVVKIALPAGGARRAAGRVVYWVSSTWAKATHTLIRRISGTRVIVAQDMADDPGGRYVLIANHQSWADIMLLIAAIYPQLPFPRFFIKEPLRWLPVIGLACWALDFPFMKRHSRAALAANPQLRRDDMDTIQRVCAVFRDVPVSIVNYAEGTRSTPDKRALANSPYDTLLPPKAGGTAFAVNAMADVLDGILDVTMAYVNTPEPAFWDLLCGRIPEVVVRIRYISVPPELARGDYTADDAYRDQFKAWLGELWTEKDRAVAALQDPNHSATRFADLGAHSANGD</sequence>
<accession>A0A423PQP3</accession>
<evidence type="ECO:0000313" key="2">
    <source>
        <dbReference type="EMBL" id="ROO27936.1"/>
    </source>
</evidence>
<dbReference type="Pfam" id="PF01553">
    <property type="entry name" value="Acyltransferase"/>
    <property type="match status" value="1"/>
</dbReference>
<dbReference type="OrthoDB" id="319710at2"/>
<dbReference type="PANTHER" id="PTHR10983:SF16">
    <property type="entry name" value="LYSOCARDIOLIPIN ACYLTRANSFERASE 1"/>
    <property type="match status" value="1"/>
</dbReference>
<protein>
    <submittedName>
        <fullName evidence="2">Acyltransferase</fullName>
    </submittedName>
</protein>
<name>A0A423PQP3_9GAMM</name>
<comment type="caution">
    <text evidence="2">The sequence shown here is derived from an EMBL/GenBank/DDBJ whole genome shotgun (WGS) entry which is preliminary data.</text>
</comment>
<dbReference type="Proteomes" id="UP000285310">
    <property type="component" value="Unassembled WGS sequence"/>
</dbReference>
<dbReference type="PANTHER" id="PTHR10983">
    <property type="entry name" value="1-ACYLGLYCEROL-3-PHOSPHATE ACYLTRANSFERASE-RELATED"/>
    <property type="match status" value="1"/>
</dbReference>
<reference evidence="2 3" key="1">
    <citation type="submission" date="2013-10" db="EMBL/GenBank/DDBJ databases">
        <title>Salinisphaera japonica YTM-1 Genome Sequencing.</title>
        <authorList>
            <person name="Lai Q."/>
            <person name="Li C."/>
            <person name="Shao Z."/>
        </authorList>
    </citation>
    <scope>NUCLEOTIDE SEQUENCE [LARGE SCALE GENOMIC DNA]</scope>
    <source>
        <strain evidence="2 3">YTM-1</strain>
    </source>
</reference>
<evidence type="ECO:0000313" key="3">
    <source>
        <dbReference type="Proteomes" id="UP000285310"/>
    </source>
</evidence>
<keyword evidence="2" id="KW-0012">Acyltransferase</keyword>
<dbReference type="SMART" id="SM00563">
    <property type="entry name" value="PlsC"/>
    <property type="match status" value="1"/>
</dbReference>
<proteinExistence type="predicted"/>
<dbReference type="SUPFAM" id="SSF69593">
    <property type="entry name" value="Glycerol-3-phosphate (1)-acyltransferase"/>
    <property type="match status" value="1"/>
</dbReference>
<organism evidence="2 3">
    <name type="scientific">Salinisphaera japonica YTM-1</name>
    <dbReference type="NCBI Taxonomy" id="1209778"/>
    <lineage>
        <taxon>Bacteria</taxon>
        <taxon>Pseudomonadati</taxon>
        <taxon>Pseudomonadota</taxon>
        <taxon>Gammaproteobacteria</taxon>
        <taxon>Salinisphaerales</taxon>
        <taxon>Salinisphaeraceae</taxon>
        <taxon>Salinisphaera</taxon>
    </lineage>
</organism>
<keyword evidence="3" id="KW-1185">Reference proteome</keyword>
<dbReference type="AlphaFoldDB" id="A0A423PQP3"/>
<dbReference type="EMBL" id="AYKG01000024">
    <property type="protein sequence ID" value="ROO27936.1"/>
    <property type="molecule type" value="Genomic_DNA"/>
</dbReference>
<dbReference type="InterPro" id="IPR002123">
    <property type="entry name" value="Plipid/glycerol_acylTrfase"/>
</dbReference>
<dbReference type="RefSeq" id="WP_123658298.1">
    <property type="nucleotide sequence ID" value="NZ_AYKG01000024.1"/>
</dbReference>
<dbReference type="GO" id="GO:0016746">
    <property type="term" value="F:acyltransferase activity"/>
    <property type="evidence" value="ECO:0007669"/>
    <property type="project" value="UniProtKB-KW"/>
</dbReference>
<keyword evidence="2" id="KW-0808">Transferase</keyword>
<dbReference type="FunCoup" id="A0A423PQP3">
    <property type="interactions" value="133"/>
</dbReference>
<dbReference type="CDD" id="cd07990">
    <property type="entry name" value="LPLAT_LCLAT1-like"/>
    <property type="match status" value="1"/>
</dbReference>
<gene>
    <name evidence="2" type="ORF">SAJA_08965</name>
</gene>
<feature type="domain" description="Phospholipid/glycerol acyltransferase" evidence="1">
    <location>
        <begin position="84"/>
        <end position="226"/>
    </location>
</feature>
<dbReference type="InParanoid" id="A0A423PQP3"/>
<dbReference type="NCBIfam" id="NF010621">
    <property type="entry name" value="PRK14014.1"/>
    <property type="match status" value="1"/>
</dbReference>